<protein>
    <recommendedName>
        <fullName evidence="2">DUF3277 family protein</fullName>
    </recommendedName>
</protein>
<sequence length="145" mass="15847">MAHSTYSFTDISASISHPSYGSYTLQGEGIGDMTISKNTDRTAHDVASDGHIMVSKMAGNNGTVSINAQQTSGLHNWLQGLFNYLVSAQTDEWAQISMTITAPKMSKTYYCTGGAFVKEPDEPFQAQGQRVSWQILFADLQRLSV</sequence>
<reference evidence="1" key="1">
    <citation type="journal article" date="2021" name="Proc. Natl. Acad. Sci. U.S.A.">
        <title>A Catalog of Tens of Thousands of Viruses from Human Metagenomes Reveals Hidden Associations with Chronic Diseases.</title>
        <authorList>
            <person name="Tisza M.J."/>
            <person name="Buck C.B."/>
        </authorList>
    </citation>
    <scope>NUCLEOTIDE SEQUENCE</scope>
    <source>
        <strain evidence="1">Ctiu99</strain>
    </source>
</reference>
<proteinExistence type="predicted"/>
<dbReference type="EMBL" id="BK015257">
    <property type="protein sequence ID" value="DAD98229.1"/>
    <property type="molecule type" value="Genomic_DNA"/>
</dbReference>
<evidence type="ECO:0000313" key="1">
    <source>
        <dbReference type="EMBL" id="DAD98229.1"/>
    </source>
</evidence>
<evidence type="ECO:0008006" key="2">
    <source>
        <dbReference type="Google" id="ProtNLM"/>
    </source>
</evidence>
<accession>A0A8S5NTV4</accession>
<dbReference type="Pfam" id="PF11681">
    <property type="entry name" value="Phage_Tube_PhiTE"/>
    <property type="match status" value="1"/>
</dbReference>
<dbReference type="InterPro" id="IPR021695">
    <property type="entry name" value="Phage_KPP10_Orf10"/>
</dbReference>
<organism evidence="1">
    <name type="scientific">Myoviridae sp. ctiu99</name>
    <dbReference type="NCBI Taxonomy" id="2825158"/>
    <lineage>
        <taxon>Viruses</taxon>
        <taxon>Duplodnaviria</taxon>
        <taxon>Heunggongvirae</taxon>
        <taxon>Uroviricota</taxon>
        <taxon>Caudoviricetes</taxon>
    </lineage>
</organism>
<name>A0A8S5NTV4_9CAUD</name>